<dbReference type="InterPro" id="IPR017871">
    <property type="entry name" value="ABC_transporter-like_CS"/>
</dbReference>
<feature type="domain" description="ABC transmembrane type-1" evidence="12">
    <location>
        <begin position="98"/>
        <end position="363"/>
    </location>
</feature>
<dbReference type="InterPro" id="IPR044726">
    <property type="entry name" value="ABCC_6TM_D2"/>
</dbReference>
<evidence type="ECO:0000256" key="2">
    <source>
        <dbReference type="ARBA" id="ARBA00009726"/>
    </source>
</evidence>
<dbReference type="SUPFAM" id="SSF52540">
    <property type="entry name" value="P-loop containing nucleoside triphosphate hydrolases"/>
    <property type="match status" value="2"/>
</dbReference>
<evidence type="ECO:0000256" key="3">
    <source>
        <dbReference type="ARBA" id="ARBA00022448"/>
    </source>
</evidence>
<evidence type="ECO:0008006" key="15">
    <source>
        <dbReference type="Google" id="ProtNLM"/>
    </source>
</evidence>
<feature type="domain" description="ABC transporter" evidence="11">
    <location>
        <begin position="1071"/>
        <end position="1284"/>
    </location>
</feature>
<dbReference type="SUPFAM" id="SSF90123">
    <property type="entry name" value="ABC transporter transmembrane region"/>
    <property type="match status" value="2"/>
</dbReference>
<feature type="domain" description="ABC transporter" evidence="11">
    <location>
        <begin position="471"/>
        <end position="694"/>
    </location>
</feature>
<keyword evidence="5" id="KW-0547">Nucleotide-binding</keyword>
<dbReference type="InterPro" id="IPR036640">
    <property type="entry name" value="ABC1_TM_sf"/>
</dbReference>
<dbReference type="PROSITE" id="PS50893">
    <property type="entry name" value="ABC_TRANSPORTER_2"/>
    <property type="match status" value="2"/>
</dbReference>
<evidence type="ECO:0000256" key="7">
    <source>
        <dbReference type="ARBA" id="ARBA00022989"/>
    </source>
</evidence>
<dbReference type="CDD" id="cd03250">
    <property type="entry name" value="ABCC_MRP_domain1"/>
    <property type="match status" value="1"/>
</dbReference>
<dbReference type="InterPro" id="IPR003593">
    <property type="entry name" value="AAA+_ATPase"/>
</dbReference>
<feature type="region of interest" description="Disordered" evidence="9">
    <location>
        <begin position="405"/>
        <end position="427"/>
    </location>
</feature>
<dbReference type="CDD" id="cd18580">
    <property type="entry name" value="ABC_6TM_ABCC_D2"/>
    <property type="match status" value="1"/>
</dbReference>
<keyword evidence="8 10" id="KW-0472">Membrane</keyword>
<feature type="transmembrane region" description="Helical" evidence="10">
    <location>
        <begin position="754"/>
        <end position="772"/>
    </location>
</feature>
<keyword evidence="14" id="KW-1185">Reference proteome</keyword>
<evidence type="ECO:0000256" key="1">
    <source>
        <dbReference type="ARBA" id="ARBA00004141"/>
    </source>
</evidence>
<dbReference type="InterPro" id="IPR050173">
    <property type="entry name" value="ABC_transporter_C-like"/>
</dbReference>
<evidence type="ECO:0000256" key="9">
    <source>
        <dbReference type="SAM" id="MobiDB-lite"/>
    </source>
</evidence>
<proteinExistence type="inferred from homology"/>
<feature type="transmembrane region" description="Helical" evidence="10">
    <location>
        <begin position="214"/>
        <end position="235"/>
    </location>
</feature>
<evidence type="ECO:0000256" key="4">
    <source>
        <dbReference type="ARBA" id="ARBA00022692"/>
    </source>
</evidence>
<dbReference type="EMBL" id="CALNXI010000764">
    <property type="protein sequence ID" value="CAH3044989.1"/>
    <property type="molecule type" value="Genomic_DNA"/>
</dbReference>
<feature type="transmembrane region" description="Helical" evidence="10">
    <location>
        <begin position="87"/>
        <end position="108"/>
    </location>
</feature>
<dbReference type="Pfam" id="PF00005">
    <property type="entry name" value="ABC_tran"/>
    <property type="match status" value="2"/>
</dbReference>
<dbReference type="PROSITE" id="PS00211">
    <property type="entry name" value="ABC_TRANSPORTER_1"/>
    <property type="match status" value="1"/>
</dbReference>
<evidence type="ECO:0000256" key="5">
    <source>
        <dbReference type="ARBA" id="ARBA00022741"/>
    </source>
</evidence>
<keyword evidence="7 10" id="KW-1133">Transmembrane helix</keyword>
<dbReference type="CDD" id="cd03244">
    <property type="entry name" value="ABCC_MRP_domain2"/>
    <property type="match status" value="1"/>
</dbReference>
<reference evidence="13 14" key="1">
    <citation type="submission" date="2022-05" db="EMBL/GenBank/DDBJ databases">
        <authorList>
            <consortium name="Genoscope - CEA"/>
            <person name="William W."/>
        </authorList>
    </citation>
    <scope>NUCLEOTIDE SEQUENCE [LARGE SCALE GENOMIC DNA]</scope>
</reference>
<comment type="caution">
    <text evidence="13">The sequence shown here is derived from an EMBL/GenBank/DDBJ whole genome shotgun (WGS) entry which is preliminary data.</text>
</comment>
<dbReference type="InterPro" id="IPR003439">
    <property type="entry name" value="ABC_transporter-like_ATP-bd"/>
</dbReference>
<feature type="domain" description="ABC transmembrane type-1" evidence="12">
    <location>
        <begin position="760"/>
        <end position="1017"/>
    </location>
</feature>
<evidence type="ECO:0000256" key="8">
    <source>
        <dbReference type="ARBA" id="ARBA00023136"/>
    </source>
</evidence>
<evidence type="ECO:0000256" key="10">
    <source>
        <dbReference type="SAM" id="Phobius"/>
    </source>
</evidence>
<keyword evidence="4 10" id="KW-0812">Transmembrane</keyword>
<evidence type="ECO:0000313" key="13">
    <source>
        <dbReference type="EMBL" id="CAH3044989.1"/>
    </source>
</evidence>
<name>A0ABN8N854_9CNID</name>
<evidence type="ECO:0000313" key="14">
    <source>
        <dbReference type="Proteomes" id="UP001159427"/>
    </source>
</evidence>
<feature type="transmembrane region" description="Helical" evidence="10">
    <location>
        <begin position="897"/>
        <end position="915"/>
    </location>
</feature>
<dbReference type="Proteomes" id="UP001159427">
    <property type="component" value="Unassembled WGS sequence"/>
</dbReference>
<dbReference type="InterPro" id="IPR011527">
    <property type="entry name" value="ABC1_TM_dom"/>
</dbReference>
<feature type="transmembrane region" description="Helical" evidence="10">
    <location>
        <begin position="797"/>
        <end position="823"/>
    </location>
</feature>
<dbReference type="CDD" id="cd18579">
    <property type="entry name" value="ABC_6TM_ABCC_D1"/>
    <property type="match status" value="1"/>
</dbReference>
<accession>A0ABN8N854</accession>
<dbReference type="PANTHER" id="PTHR24223:SF456">
    <property type="entry name" value="MULTIDRUG RESISTANCE-ASSOCIATED PROTEIN LETHAL(2)03659"/>
    <property type="match status" value="1"/>
</dbReference>
<keyword evidence="3" id="KW-0813">Transport</keyword>
<protein>
    <recommendedName>
        <fullName evidence="15">Multidrug resistance-associated protein 4</fullName>
    </recommendedName>
</protein>
<gene>
    <name evidence="13" type="ORF">PEVE_00040956</name>
</gene>
<dbReference type="SMART" id="SM00382">
    <property type="entry name" value="AAA"/>
    <property type="match status" value="2"/>
</dbReference>
<evidence type="ECO:0000256" key="6">
    <source>
        <dbReference type="ARBA" id="ARBA00022840"/>
    </source>
</evidence>
<dbReference type="Gene3D" id="3.40.50.300">
    <property type="entry name" value="P-loop containing nucleotide triphosphate hydrolases"/>
    <property type="match status" value="2"/>
</dbReference>
<dbReference type="Pfam" id="PF00664">
    <property type="entry name" value="ABC_membrane"/>
    <property type="match status" value="2"/>
</dbReference>
<organism evidence="13 14">
    <name type="scientific">Porites evermanni</name>
    <dbReference type="NCBI Taxonomy" id="104178"/>
    <lineage>
        <taxon>Eukaryota</taxon>
        <taxon>Metazoa</taxon>
        <taxon>Cnidaria</taxon>
        <taxon>Anthozoa</taxon>
        <taxon>Hexacorallia</taxon>
        <taxon>Scleractinia</taxon>
        <taxon>Fungiina</taxon>
        <taxon>Poritidae</taxon>
        <taxon>Porites</taxon>
    </lineage>
</organism>
<comment type="similarity">
    <text evidence="2">Belongs to the ABC transporter superfamily. ABCC family. Conjugate transporter (TC 3.A.1.208) subfamily.</text>
</comment>
<dbReference type="PROSITE" id="PS50929">
    <property type="entry name" value="ABC_TM1F"/>
    <property type="match status" value="2"/>
</dbReference>
<feature type="transmembrane region" description="Helical" evidence="10">
    <location>
        <begin position="133"/>
        <end position="153"/>
    </location>
</feature>
<dbReference type="InterPro" id="IPR044746">
    <property type="entry name" value="ABCC_6TM_D1"/>
</dbReference>
<comment type="subcellular location">
    <subcellularLocation>
        <location evidence="1">Membrane</location>
        <topology evidence="1">Multi-pass membrane protein</topology>
    </subcellularLocation>
</comment>
<evidence type="ECO:0000259" key="11">
    <source>
        <dbReference type="PROSITE" id="PS50893"/>
    </source>
</evidence>
<evidence type="ECO:0000259" key="12">
    <source>
        <dbReference type="PROSITE" id="PS50929"/>
    </source>
</evidence>
<keyword evidence="6" id="KW-0067">ATP-binding</keyword>
<feature type="transmembrane region" description="Helical" evidence="10">
    <location>
        <begin position="241"/>
        <end position="265"/>
    </location>
</feature>
<dbReference type="InterPro" id="IPR027417">
    <property type="entry name" value="P-loop_NTPase"/>
</dbReference>
<dbReference type="PANTHER" id="PTHR24223">
    <property type="entry name" value="ATP-BINDING CASSETTE SUB-FAMILY C"/>
    <property type="match status" value="1"/>
</dbReference>
<feature type="transmembrane region" description="Helical" evidence="10">
    <location>
        <begin position="871"/>
        <end position="891"/>
    </location>
</feature>
<feature type="transmembrane region" description="Helical" evidence="10">
    <location>
        <begin position="984"/>
        <end position="1003"/>
    </location>
</feature>
<feature type="compositionally biased region" description="Acidic residues" evidence="9">
    <location>
        <begin position="407"/>
        <end position="417"/>
    </location>
</feature>
<sequence length="1285" mass="143333">MAKYGYRKIAEDGNSKKASLFSLLFFRWMNSVLRTGNERSLEEQDFFPLAKESTSHYLTKRLKKKWNDEKARCNKYKSKKPKLWKSLLKSIPLYDLMLIISTSALYSLTRLLQPLLLGCLTKALMSEERQNNYLGYGYALGMGANALLGCIALHQYGWRCERLSIRISSALKGLVYLKILRLSKDALSKFSAGQVINLVSNDVQRLEWDTVRNFFFGVISFLELLAGTFLLVYLIGWQTLMGVIFIFLLLPYFGSLSFASASLRLRSAEASDKRISLINQVIAGIRAIKINAWEDVFREKIKDTRRQEVNIIRKKSAVLSGVAAIEYTSTLMASLVSVLTLVLTGQPLTPINVFLLLSLIGVLRRTVCVFLAYGSMDTYDAYVSLGRLEDFLLLEELPEICNYKDDVDSEDDDDDDGGGGGGGVVTEDSVNHSYLKATGKINGLEKRQNISVPEKAEHLERQQPYKEGTNLCVTGLAVKQVNLEEKFILQDFDLRAEKGTLTVITGQVGSGKSTLLSAIAGEGSHTNGTVTYPGSLVYVPQTAWVFSGTIRENILFGEAYDESKYTRVTEACALISDIQHFPAGDQTVVGERGEVLRGGQRARVSLARAVYADAELYLLDDPLSALDFKVCRHVFEKCIKGLLGQKIRLLCSHQEQHMEDADNVVVMNKGRVLGTGTLKQLKGEGILNNMTGLCHNKLDKDRLDDSLDWDNEENDTLIEGKENDKHKGLKISDEEREIGVVSWALYLSYFKSGVPSPVIIAVICFCFISQAIRASPDVWLALLTKKQPADQRDKMNLIIYGCLVGGAFVFVVIRAYGFLLVSLRCSQRLHDKMVLAVLQAPVLFFDTNPVGRVMNRFSKDISCLDELLPKAFLMSMQLVLLLLFGVLIPIITNPWLLTVIAPLTLLVLYISRYYLKTSRDLKRLESSCRSPVFSHISETLNGLDTIRTRGKGSDFVDQFFRFQDIHTQSFMVVMASGRWLGVRLDLIASFMTTAVALSAVLVSQDAASAGLSMVYIIQTVAQTQLAVRKTSDVENFMTSVERVMAYTRIDPEPGYKVAKLPPEQWPNKGKITFRDVSLTYYPGGPQALKDINIDIEGGEKVGVAGRTGAGKSSFVTALLRMPDPAGDIIIDGVPVKAINLQGARRALSVLGQSPVLFSGSIRKNLDPMEQYQDADLWRVLEQVQLKDFVKSREGQLNYNFLEHGANISVGERQLICLARVLLQQNKIVVLDEPTAHVDPDTEQTIWNVVREKLQDLTVITIAHRLNTIKDSDKNIIFKKGMAYVA</sequence>
<dbReference type="Gene3D" id="1.20.1560.10">
    <property type="entry name" value="ABC transporter type 1, transmembrane domain"/>
    <property type="match status" value="2"/>
</dbReference>